<dbReference type="Gramene" id="ERM95936">
    <property type="protein sequence ID" value="ERM95936"/>
    <property type="gene ID" value="AMTR_s00060p00191200"/>
</dbReference>
<comment type="subcellular location">
    <subcellularLocation>
        <location evidence="6">Nucleus</location>
    </subcellularLocation>
</comment>
<evidence type="ECO:0000256" key="4">
    <source>
        <dbReference type="ARBA" id="ARBA00022833"/>
    </source>
</evidence>
<dbReference type="AlphaFoldDB" id="W1NKD6"/>
<evidence type="ECO:0000256" key="5">
    <source>
        <dbReference type="PROSITE-ProRule" id="PRU00325"/>
    </source>
</evidence>
<evidence type="ECO:0000256" key="6">
    <source>
        <dbReference type="RuleBase" id="RU367018"/>
    </source>
</evidence>
<protein>
    <recommendedName>
        <fullName evidence="6">Protein FAR1-RELATED SEQUENCE</fullName>
    </recommendedName>
</protein>
<evidence type="ECO:0000313" key="8">
    <source>
        <dbReference type="EMBL" id="ERM95936.1"/>
    </source>
</evidence>
<accession>W1NKD6</accession>
<dbReference type="PANTHER" id="PTHR31669">
    <property type="entry name" value="PROTEIN FAR1-RELATED SEQUENCE 10-RELATED"/>
    <property type="match status" value="1"/>
</dbReference>
<dbReference type="eggNOG" id="ENOG502QQ3V">
    <property type="taxonomic scope" value="Eukaryota"/>
</dbReference>
<keyword evidence="3 5" id="KW-0863">Zinc-finger</keyword>
<keyword evidence="4 6" id="KW-0862">Zinc</keyword>
<keyword evidence="6" id="KW-0539">Nucleus</keyword>
<dbReference type="Proteomes" id="UP000017836">
    <property type="component" value="Unassembled WGS sequence"/>
</dbReference>
<dbReference type="PANTHER" id="PTHR31669:SF184">
    <property type="entry name" value="PROTEIN FAR1-RELATED SEQUENCE 11"/>
    <property type="match status" value="1"/>
</dbReference>
<evidence type="ECO:0000259" key="7">
    <source>
        <dbReference type="PROSITE" id="PS50966"/>
    </source>
</evidence>
<sequence length="182" mass="20684">MKTTGCSESINASVKRLLGSQTPLSELIDQITIVIEMIDVVGQRRLMQQLSTNVDVRTMCSFEHHAAPILTPCAFSKIQEEIISSFQYLTSKKDHGTYEVTHFSKKEKGQNVSLMVEDNVMNCSCKGFEFTGIICRHSLHVLFKEHFIQIPDRYLPKRWRHSTSLISNVSSSTSATYDEHVQ</sequence>
<comment type="similarity">
    <text evidence="1 6">Belongs to the FHY3/FAR1 family.</text>
</comment>
<dbReference type="EMBL" id="KI397373">
    <property type="protein sequence ID" value="ERM95936.1"/>
    <property type="molecule type" value="Genomic_DNA"/>
</dbReference>
<dbReference type="InterPro" id="IPR031052">
    <property type="entry name" value="FHY3/FAR1"/>
</dbReference>
<dbReference type="STRING" id="13333.W1NKD6"/>
<proteinExistence type="inferred from homology"/>
<evidence type="ECO:0000256" key="1">
    <source>
        <dbReference type="ARBA" id="ARBA00005889"/>
    </source>
</evidence>
<comment type="function">
    <text evidence="6">Putative transcription activator involved in regulating light control of development.</text>
</comment>
<evidence type="ECO:0000256" key="2">
    <source>
        <dbReference type="ARBA" id="ARBA00022723"/>
    </source>
</evidence>
<gene>
    <name evidence="8" type="ORF">AMTR_s00060p00191200</name>
</gene>
<dbReference type="GO" id="GO:0005634">
    <property type="term" value="C:nucleus"/>
    <property type="evidence" value="ECO:0007669"/>
    <property type="project" value="UniProtKB-SubCell"/>
</dbReference>
<name>W1NKD6_AMBTC</name>
<reference evidence="9" key="1">
    <citation type="journal article" date="2013" name="Science">
        <title>The Amborella genome and the evolution of flowering plants.</title>
        <authorList>
            <consortium name="Amborella Genome Project"/>
        </authorList>
    </citation>
    <scope>NUCLEOTIDE SEQUENCE [LARGE SCALE GENOMIC DNA]</scope>
</reference>
<dbReference type="InterPro" id="IPR007527">
    <property type="entry name" value="Znf_SWIM"/>
</dbReference>
<evidence type="ECO:0000256" key="3">
    <source>
        <dbReference type="ARBA" id="ARBA00022771"/>
    </source>
</evidence>
<organism evidence="8 9">
    <name type="scientific">Amborella trichopoda</name>
    <dbReference type="NCBI Taxonomy" id="13333"/>
    <lineage>
        <taxon>Eukaryota</taxon>
        <taxon>Viridiplantae</taxon>
        <taxon>Streptophyta</taxon>
        <taxon>Embryophyta</taxon>
        <taxon>Tracheophyta</taxon>
        <taxon>Spermatophyta</taxon>
        <taxon>Magnoliopsida</taxon>
        <taxon>Amborellales</taxon>
        <taxon>Amborellaceae</taxon>
        <taxon>Amborella</taxon>
    </lineage>
</organism>
<dbReference type="PROSITE" id="PS50966">
    <property type="entry name" value="ZF_SWIM"/>
    <property type="match status" value="1"/>
</dbReference>
<dbReference type="GO" id="GO:0006355">
    <property type="term" value="P:regulation of DNA-templated transcription"/>
    <property type="evidence" value="ECO:0007669"/>
    <property type="project" value="UniProtKB-UniRule"/>
</dbReference>
<evidence type="ECO:0000313" key="9">
    <source>
        <dbReference type="Proteomes" id="UP000017836"/>
    </source>
</evidence>
<dbReference type="GO" id="GO:0008270">
    <property type="term" value="F:zinc ion binding"/>
    <property type="evidence" value="ECO:0007669"/>
    <property type="project" value="UniProtKB-UniRule"/>
</dbReference>
<dbReference type="HOGENOM" id="CLU_1483946_0_0_1"/>
<feature type="domain" description="SWIM-type" evidence="7">
    <location>
        <begin position="110"/>
        <end position="146"/>
    </location>
</feature>
<dbReference type="InterPro" id="IPR006564">
    <property type="entry name" value="Znf_PMZ"/>
</dbReference>
<dbReference type="OrthoDB" id="591056at2759"/>
<keyword evidence="9" id="KW-1185">Reference proteome</keyword>
<keyword evidence="2 6" id="KW-0479">Metal-binding</keyword>
<dbReference type="Pfam" id="PF04434">
    <property type="entry name" value="SWIM"/>
    <property type="match status" value="1"/>
</dbReference>
<dbReference type="SMART" id="SM00575">
    <property type="entry name" value="ZnF_PMZ"/>
    <property type="match status" value="1"/>
</dbReference>